<dbReference type="GO" id="GO:0006487">
    <property type="term" value="P:protein N-linked glycosylation"/>
    <property type="evidence" value="ECO:0007669"/>
    <property type="project" value="TreeGrafter"/>
</dbReference>
<evidence type="ECO:0000256" key="2">
    <source>
        <dbReference type="ARBA" id="ARBA00022679"/>
    </source>
</evidence>
<proteinExistence type="predicted"/>
<evidence type="ECO:0000256" key="1">
    <source>
        <dbReference type="ARBA" id="ARBA00022676"/>
    </source>
</evidence>
<protein>
    <submittedName>
        <fullName evidence="4">Uncharacterized protein</fullName>
    </submittedName>
</protein>
<dbReference type="GO" id="GO:0016757">
    <property type="term" value="F:glycosyltransferase activity"/>
    <property type="evidence" value="ECO:0007669"/>
    <property type="project" value="UniProtKB-KW"/>
</dbReference>
<reference evidence="4 5" key="1">
    <citation type="submission" date="2018-11" db="EMBL/GenBank/DDBJ databases">
        <title>Genome sequence of Apiotrichum porosum DSM 27194.</title>
        <authorList>
            <person name="Aliyu H."/>
            <person name="Gorte O."/>
            <person name="Ochsenreither K."/>
        </authorList>
    </citation>
    <scope>NUCLEOTIDE SEQUENCE [LARGE SCALE GENOMIC DNA]</scope>
    <source>
        <strain evidence="4 5">DSM 27194</strain>
    </source>
</reference>
<dbReference type="InterPro" id="IPR008630">
    <property type="entry name" value="Glyco_trans_34"/>
</dbReference>
<gene>
    <name evidence="4" type="ORF">EHS24_007846</name>
</gene>
<dbReference type="STRING" id="105984.A0A427XS67"/>
<dbReference type="OrthoDB" id="2594328at2759"/>
<sequence>MRSHFDPYPGTRPTLTVKLCLAITVVFLLVDLYYLARWFELRHDQKVLDTLVSLLPPATFLASYRIPSDHRILIVQHFPAKHSRLERASLVSHQAYAQAWGYAYESDTGDYTDRTAVRRELVDPLGAEWIVYCDADTIVSDPSIGLHHLLPPDTLNPQPLMIAGQDHNGLSAGAFGVRVMSETAEFLESVLAPNSVEDGHSDQHHLGRALRSPEGASFAGAFYEIPRMWVNAYFLDNDATYAINEEGDGWYPVWQVHLVDHLKFKYSFRTLLEQAIEVTTEALALQADVKIAGRRSGALAVRNAMELLPSTAWTIRRAREHWEIVEPGIDGMLFLDEVHGVVNANGVVLP</sequence>
<dbReference type="GO" id="GO:0000139">
    <property type="term" value="C:Golgi membrane"/>
    <property type="evidence" value="ECO:0007669"/>
    <property type="project" value="TreeGrafter"/>
</dbReference>
<accession>A0A427XS67</accession>
<keyword evidence="2" id="KW-0808">Transferase</keyword>
<keyword evidence="3" id="KW-0472">Membrane</keyword>
<name>A0A427XS67_9TREE</name>
<dbReference type="AlphaFoldDB" id="A0A427XS67"/>
<dbReference type="PANTHER" id="PTHR31306:SF4">
    <property type="entry name" value="ALPHA-1,2-GALACTOSYLTRANSFERASE"/>
    <property type="match status" value="1"/>
</dbReference>
<evidence type="ECO:0000256" key="3">
    <source>
        <dbReference type="SAM" id="Phobius"/>
    </source>
</evidence>
<comment type="caution">
    <text evidence="4">The sequence shown here is derived from an EMBL/GenBank/DDBJ whole genome shotgun (WGS) entry which is preliminary data.</text>
</comment>
<organism evidence="4 5">
    <name type="scientific">Apiotrichum porosum</name>
    <dbReference type="NCBI Taxonomy" id="105984"/>
    <lineage>
        <taxon>Eukaryota</taxon>
        <taxon>Fungi</taxon>
        <taxon>Dikarya</taxon>
        <taxon>Basidiomycota</taxon>
        <taxon>Agaricomycotina</taxon>
        <taxon>Tremellomycetes</taxon>
        <taxon>Trichosporonales</taxon>
        <taxon>Trichosporonaceae</taxon>
        <taxon>Apiotrichum</taxon>
    </lineage>
</organism>
<evidence type="ECO:0000313" key="5">
    <source>
        <dbReference type="Proteomes" id="UP000279236"/>
    </source>
</evidence>
<keyword evidence="1" id="KW-0328">Glycosyltransferase</keyword>
<keyword evidence="3" id="KW-1133">Transmembrane helix</keyword>
<keyword evidence="3" id="KW-0812">Transmembrane</keyword>
<feature type="transmembrane region" description="Helical" evidence="3">
    <location>
        <begin position="15"/>
        <end position="36"/>
    </location>
</feature>
<evidence type="ECO:0000313" key="4">
    <source>
        <dbReference type="EMBL" id="RSH81665.1"/>
    </source>
</evidence>
<dbReference type="GeneID" id="39592389"/>
<dbReference type="EMBL" id="RSCE01000006">
    <property type="protein sequence ID" value="RSH81665.1"/>
    <property type="molecule type" value="Genomic_DNA"/>
</dbReference>
<dbReference type="RefSeq" id="XP_028476120.1">
    <property type="nucleotide sequence ID" value="XM_028623187.1"/>
</dbReference>
<dbReference type="Proteomes" id="UP000279236">
    <property type="component" value="Unassembled WGS sequence"/>
</dbReference>
<keyword evidence="5" id="KW-1185">Reference proteome</keyword>
<dbReference type="PANTHER" id="PTHR31306">
    <property type="entry name" value="ALPHA-1,6-MANNOSYLTRANSFERASE MNN11-RELATED"/>
    <property type="match status" value="1"/>
</dbReference>